<dbReference type="KEGG" id="vg:80019017"/>
<keyword evidence="2" id="KW-1185">Reference proteome</keyword>
<protein>
    <submittedName>
        <fullName evidence="1">Uncharacterized protein</fullName>
    </submittedName>
</protein>
<name>A0A8F3E9G4_9CAUD</name>
<sequence length="120" mass="12917">MQSRGLSPATKLSVELDAICSRNRYTTDPAPVLDELRATAGERTDVLAEAVGTWVGYFEGEYTATLCTALRTLPGLEPWIALGQHRRSLPDPSTPELLGHGQAAALPLYITTNPDILDAP</sequence>
<dbReference type="Proteomes" id="UP000693692">
    <property type="component" value="Segment"/>
</dbReference>
<dbReference type="RefSeq" id="YP_010754426.1">
    <property type="nucleotide sequence ID" value="NC_073460.1"/>
</dbReference>
<dbReference type="GeneID" id="80019017"/>
<accession>A0A8F3E9G4</accession>
<proteinExistence type="predicted"/>
<gene>
    <name evidence="1" type="primary">29</name>
    <name evidence="1" type="ORF">SEA_FOOTLOOSE_29</name>
</gene>
<organism evidence="1 2">
    <name type="scientific">Microbacterium phage Footloose</name>
    <dbReference type="NCBI Taxonomy" id="2836048"/>
    <lineage>
        <taxon>Viruses</taxon>
        <taxon>Duplodnaviria</taxon>
        <taxon>Heunggongvirae</taxon>
        <taxon>Uroviricota</taxon>
        <taxon>Caudoviricetes</taxon>
        <taxon>Footloosevirus</taxon>
        <taxon>Footloosevirus footloose</taxon>
    </lineage>
</organism>
<dbReference type="EMBL" id="MZ150789">
    <property type="protein sequence ID" value="QWY84611.1"/>
    <property type="molecule type" value="Genomic_DNA"/>
</dbReference>
<reference evidence="1" key="1">
    <citation type="submission" date="2021-05" db="EMBL/GenBank/DDBJ databases">
        <authorList>
            <person name="Brink J."/>
            <person name="Busse A.L."/>
            <person name="Crowley H.J."/>
            <person name="Hall C.J."/>
            <person name="Hetherington P."/>
            <person name="Hovde T.M."/>
            <person name="Johnson J.A."/>
            <person name="Karch K.E."/>
            <person name="Krueger C.J."/>
            <person name="Lundberg T.J."/>
            <person name="Madla Sanchez I."/>
            <person name="Mathiesen C."/>
            <person name="Moore L.J."/>
            <person name="Nordberg R.J."/>
            <person name="Petersen I.M."/>
            <person name="Piton K.L."/>
            <person name="Rozycki S.T."/>
            <person name="Rutten E."/>
            <person name="Samuelson I.O."/>
            <person name="Sarkilahti S.K."/>
            <person name="Schubert K.A."/>
            <person name="Stamness T.F."/>
            <person name="Tinman A.J."/>
            <person name="Tutterrow P.B."/>
            <person name="Wanzek N.C."/>
            <person name="Wheeler C.D."/>
            <person name="Spring A.M."/>
            <person name="Klyczek K."/>
            <person name="Garlena R.A."/>
            <person name="Russell D.A."/>
            <person name="Pope W.H."/>
            <person name="Jacobs-Sera D."/>
            <person name="Hatfull G.F."/>
        </authorList>
    </citation>
    <scope>NUCLEOTIDE SEQUENCE</scope>
</reference>
<evidence type="ECO:0000313" key="2">
    <source>
        <dbReference type="Proteomes" id="UP000693692"/>
    </source>
</evidence>
<evidence type="ECO:0000313" key="1">
    <source>
        <dbReference type="EMBL" id="QWY84611.1"/>
    </source>
</evidence>